<dbReference type="GO" id="GO:0015276">
    <property type="term" value="F:ligand-gated monoatomic ion channel activity"/>
    <property type="evidence" value="ECO:0007669"/>
    <property type="project" value="InterPro"/>
</dbReference>
<feature type="signal peptide" evidence="16">
    <location>
        <begin position="1"/>
        <end position="21"/>
    </location>
</feature>
<reference evidence="19 20" key="1">
    <citation type="submission" date="2024-01" db="EMBL/GenBank/DDBJ databases">
        <title>The genome of the rayed Mediterranean limpet Patella caerulea (Linnaeus, 1758).</title>
        <authorList>
            <person name="Anh-Thu Weber A."/>
            <person name="Halstead-Nussloch G."/>
        </authorList>
    </citation>
    <scope>NUCLEOTIDE SEQUENCE [LARGE SCALE GENOMIC DNA]</scope>
    <source>
        <strain evidence="19">AATW-2023a</strain>
        <tissue evidence="19">Whole specimen</tissue>
    </source>
</reference>
<feature type="transmembrane region" description="Helical" evidence="15">
    <location>
        <begin position="794"/>
        <end position="815"/>
    </location>
</feature>
<sequence length="892" mass="101660">MLTTAAFVWVLLTSFHIDVQSYSKLIKIGALERSASSPEKLNDTVINYVKHTAKWGEDIGVDIIWSLLHRENCFSVIQEAKRLSKITDLLIFADEFSNCVGHGLNQHDVNVPVLFYKGRQSVSSEPKKGSSVFAGYLMCGFTDIQENLENIENCEIDLDDPISEEPQITISKVETLAAVVKKLDWKHTFVFYEGDTEKEAKILTDTLSLSSIHILMYNLDTFNDTRQLQELLTSNTILEKRTSHFIVLNSIDTAKALLTIADNLDKERGHKEASFSMVSNWLVILPDENKSFIEKCVTDLDHVAVIIYPPSNYVFIHEMMKGLPLSIEEILRKVGDFNYTEGLNFEVLQNETVNLFIKYFTNPLLCWHSDIYTLMRKPDGRRLNHVGFVDVTGELSLDHKIFPNLDFGLNKRKFTVSTLPWHPFITNTTPFDGFCMDILEELSFSLNFTYEITDGPADKEWGMVVNGSWTGLIGQLQHENVDMVAGPIMVTPDRENVMDFTFPFYQDALSVLIKKPDPSSTKWRTMIEPFRWEVLMCIGLSLLGSSVILFLLEKWNPFYSQEPYLQRYAGTHIFQDAFWYMYGAMLTQGGEHLPDSQAGRTMISTWWLFSIIMAATYSGNLIAFLTVTKDKPPFETLSELISDSDYRWGLPDGTKIRMEVEYSSNDVLKRVWNNIAVDAVSDPRVLSIDKDVHIDLVKGGFYAFIADRSSLKIPMLTDCNLYLLKEKFTPLQYGFGLQNRSAYTDMFSKEMLSIYESGLLQIWQRRWWNATPFCKGELQTVSKPIGLVDVQSSFYLIGIGLVVAAIALGFEHCFLKYCSRKKQHPCVTTKTSENLQNGEVHNHNHRHQNGSIKPEANGHVGQNGHITQDENDNISSDDGDLGLSFRSEFTYF</sequence>
<dbReference type="GO" id="GO:0005886">
    <property type="term" value="C:plasma membrane"/>
    <property type="evidence" value="ECO:0007669"/>
    <property type="project" value="UniProtKB-SubCell"/>
</dbReference>
<dbReference type="SUPFAM" id="SSF53850">
    <property type="entry name" value="Periplasmic binding protein-like II"/>
    <property type="match status" value="1"/>
</dbReference>
<protein>
    <submittedName>
        <fullName evidence="19">Uncharacterized protein</fullName>
    </submittedName>
</protein>
<feature type="transmembrane region" description="Helical" evidence="15">
    <location>
        <begin position="530"/>
        <end position="552"/>
    </location>
</feature>
<dbReference type="GO" id="GO:0038023">
    <property type="term" value="F:signaling receptor activity"/>
    <property type="evidence" value="ECO:0007669"/>
    <property type="project" value="InterPro"/>
</dbReference>
<evidence type="ECO:0000313" key="19">
    <source>
        <dbReference type="EMBL" id="KAK6181590.1"/>
    </source>
</evidence>
<evidence type="ECO:0000313" key="20">
    <source>
        <dbReference type="Proteomes" id="UP001347796"/>
    </source>
</evidence>
<evidence type="ECO:0000259" key="18">
    <source>
        <dbReference type="SMART" id="SM00918"/>
    </source>
</evidence>
<evidence type="ECO:0000256" key="8">
    <source>
        <dbReference type="ARBA" id="ARBA00023170"/>
    </source>
</evidence>
<keyword evidence="13" id="KW-1015">Disulfide bond</keyword>
<evidence type="ECO:0000256" key="16">
    <source>
        <dbReference type="SAM" id="SignalP"/>
    </source>
</evidence>
<dbReference type="PRINTS" id="PR00177">
    <property type="entry name" value="NMDARECEPTOR"/>
</dbReference>
<dbReference type="Gene3D" id="1.10.287.70">
    <property type="match status" value="1"/>
</dbReference>
<dbReference type="AlphaFoldDB" id="A0AAN8Q380"/>
<dbReference type="InterPro" id="IPR001320">
    <property type="entry name" value="Iontro_rcpt_C"/>
</dbReference>
<evidence type="ECO:0000256" key="5">
    <source>
        <dbReference type="ARBA" id="ARBA00022989"/>
    </source>
</evidence>
<dbReference type="PANTHER" id="PTHR42643">
    <property type="entry name" value="IONOTROPIC RECEPTOR 20A-RELATED"/>
    <property type="match status" value="1"/>
</dbReference>
<feature type="binding site" evidence="12">
    <location>
        <position position="494"/>
    </location>
    <ligand>
        <name>L-glutamate</name>
        <dbReference type="ChEBI" id="CHEBI:29985"/>
    </ligand>
</feature>
<feature type="chain" id="PRO_5042905066" evidence="16">
    <location>
        <begin position="22"/>
        <end position="892"/>
    </location>
</feature>
<dbReference type="InterPro" id="IPR052192">
    <property type="entry name" value="Insect_Ionotropic_Sensory_Rcpt"/>
</dbReference>
<evidence type="ECO:0000256" key="15">
    <source>
        <dbReference type="SAM" id="Phobius"/>
    </source>
</evidence>
<evidence type="ECO:0000256" key="7">
    <source>
        <dbReference type="ARBA" id="ARBA00023136"/>
    </source>
</evidence>
<dbReference type="SMART" id="SM00918">
    <property type="entry name" value="Lig_chan-Glu_bd"/>
    <property type="match status" value="1"/>
</dbReference>
<dbReference type="SUPFAM" id="SSF81324">
    <property type="entry name" value="Voltage-gated potassium channels"/>
    <property type="match status" value="1"/>
</dbReference>
<keyword evidence="4 15" id="KW-0812">Transmembrane</keyword>
<feature type="domain" description="Ionotropic glutamate receptor C-terminal" evidence="17">
    <location>
        <begin position="413"/>
        <end position="770"/>
    </location>
</feature>
<evidence type="ECO:0000256" key="13">
    <source>
        <dbReference type="PIRSR" id="PIRSR601508-3"/>
    </source>
</evidence>
<keyword evidence="6" id="KW-0406">Ion transport</keyword>
<dbReference type="PANTHER" id="PTHR42643:SF24">
    <property type="entry name" value="IONOTROPIC RECEPTOR 60A"/>
    <property type="match status" value="1"/>
</dbReference>
<dbReference type="Proteomes" id="UP001347796">
    <property type="component" value="Unassembled WGS sequence"/>
</dbReference>
<evidence type="ECO:0000256" key="10">
    <source>
        <dbReference type="ARBA" id="ARBA00023286"/>
    </source>
</evidence>
<comment type="subcellular location">
    <subcellularLocation>
        <location evidence="1">Cell membrane</location>
        <topology evidence="1">Multi-pass membrane protein</topology>
    </subcellularLocation>
</comment>
<evidence type="ECO:0000256" key="1">
    <source>
        <dbReference type="ARBA" id="ARBA00004651"/>
    </source>
</evidence>
<evidence type="ECO:0000256" key="12">
    <source>
        <dbReference type="PIRSR" id="PIRSR601508-1"/>
    </source>
</evidence>
<gene>
    <name evidence="19" type="ORF">SNE40_009415</name>
</gene>
<keyword evidence="16" id="KW-0732">Signal</keyword>
<dbReference type="Pfam" id="PF10613">
    <property type="entry name" value="Lig_chan-Glu_bd"/>
    <property type="match status" value="1"/>
</dbReference>
<dbReference type="GO" id="GO:0050906">
    <property type="term" value="P:detection of stimulus involved in sensory perception"/>
    <property type="evidence" value="ECO:0007669"/>
    <property type="project" value="UniProtKB-ARBA"/>
</dbReference>
<dbReference type="InterPro" id="IPR001508">
    <property type="entry name" value="Iono_Glu_rcpt_met"/>
</dbReference>
<dbReference type="Pfam" id="PF00060">
    <property type="entry name" value="Lig_chan"/>
    <property type="match status" value="1"/>
</dbReference>
<keyword evidence="20" id="KW-1185">Reference proteome</keyword>
<comment type="caution">
    <text evidence="19">The sequence shown here is derived from an EMBL/GenBank/DDBJ whole genome shotgun (WGS) entry which is preliminary data.</text>
</comment>
<evidence type="ECO:0000256" key="6">
    <source>
        <dbReference type="ARBA" id="ARBA00023065"/>
    </source>
</evidence>
<keyword evidence="11" id="KW-0407">Ion channel</keyword>
<dbReference type="EMBL" id="JAZGQO010000007">
    <property type="protein sequence ID" value="KAK6181590.1"/>
    <property type="molecule type" value="Genomic_DNA"/>
</dbReference>
<keyword evidence="3" id="KW-1003">Cell membrane</keyword>
<feature type="region of interest" description="Disordered" evidence="14">
    <location>
        <begin position="840"/>
        <end position="877"/>
    </location>
</feature>
<evidence type="ECO:0000256" key="9">
    <source>
        <dbReference type="ARBA" id="ARBA00023180"/>
    </source>
</evidence>
<feature type="transmembrane region" description="Helical" evidence="15">
    <location>
        <begin position="606"/>
        <end position="627"/>
    </location>
</feature>
<accession>A0AAN8Q380</accession>
<dbReference type="SMART" id="SM00079">
    <property type="entry name" value="PBPe"/>
    <property type="match status" value="1"/>
</dbReference>
<name>A0AAN8Q380_PATCE</name>
<keyword evidence="8" id="KW-0675">Receptor</keyword>
<keyword evidence="9" id="KW-0325">Glycoprotein</keyword>
<dbReference type="InterPro" id="IPR019594">
    <property type="entry name" value="Glu/Gly-bd"/>
</dbReference>
<evidence type="ECO:0000256" key="3">
    <source>
        <dbReference type="ARBA" id="ARBA00022475"/>
    </source>
</evidence>
<organism evidence="19 20">
    <name type="scientific">Patella caerulea</name>
    <name type="common">Rayed Mediterranean limpet</name>
    <dbReference type="NCBI Taxonomy" id="87958"/>
    <lineage>
        <taxon>Eukaryota</taxon>
        <taxon>Metazoa</taxon>
        <taxon>Spiralia</taxon>
        <taxon>Lophotrochozoa</taxon>
        <taxon>Mollusca</taxon>
        <taxon>Gastropoda</taxon>
        <taxon>Patellogastropoda</taxon>
        <taxon>Patelloidea</taxon>
        <taxon>Patellidae</taxon>
        <taxon>Patella</taxon>
    </lineage>
</organism>
<evidence type="ECO:0000259" key="17">
    <source>
        <dbReference type="SMART" id="SM00079"/>
    </source>
</evidence>
<dbReference type="Gene3D" id="3.40.190.10">
    <property type="entry name" value="Periplasmic binding protein-like II"/>
    <property type="match status" value="1"/>
</dbReference>
<feature type="domain" description="Ionotropic glutamate receptor L-glutamate and glycine-binding" evidence="18">
    <location>
        <begin position="423"/>
        <end position="478"/>
    </location>
</feature>
<evidence type="ECO:0000256" key="2">
    <source>
        <dbReference type="ARBA" id="ARBA00022448"/>
    </source>
</evidence>
<keyword evidence="2" id="KW-0813">Transport</keyword>
<evidence type="ECO:0000256" key="11">
    <source>
        <dbReference type="ARBA" id="ARBA00023303"/>
    </source>
</evidence>
<feature type="binding site" evidence="12">
    <location>
        <position position="487"/>
    </location>
    <ligand>
        <name>L-glutamate</name>
        <dbReference type="ChEBI" id="CHEBI:29985"/>
    </ligand>
</feature>
<proteinExistence type="predicted"/>
<feature type="binding site" evidence="12">
    <location>
        <position position="707"/>
    </location>
    <ligand>
        <name>L-glutamate</name>
        <dbReference type="ChEBI" id="CHEBI:29985"/>
    </ligand>
</feature>
<evidence type="ECO:0000256" key="14">
    <source>
        <dbReference type="SAM" id="MobiDB-lite"/>
    </source>
</evidence>
<keyword evidence="10" id="KW-1071">Ligand-gated ion channel</keyword>
<keyword evidence="5 15" id="KW-1133">Transmembrane helix</keyword>
<evidence type="ECO:0000256" key="4">
    <source>
        <dbReference type="ARBA" id="ARBA00022692"/>
    </source>
</evidence>
<keyword evidence="7 15" id="KW-0472">Membrane</keyword>
<feature type="disulfide bond" evidence="13">
    <location>
        <begin position="719"/>
        <end position="774"/>
    </location>
</feature>